<keyword evidence="2" id="KW-0378">Hydrolase</keyword>
<evidence type="ECO:0000256" key="2">
    <source>
        <dbReference type="ARBA" id="ARBA00022801"/>
    </source>
</evidence>
<comment type="caution">
    <text evidence="4">The sequence shown here is derived from an EMBL/GenBank/DDBJ whole genome shotgun (WGS) entry which is preliminary data.</text>
</comment>
<sequence length="280" mass="29531">MQKYALLRERVASSGIVAPAALAIPEPASDADLGRAHNAHYLARVQAGALTAQEVRRIGFPWSPGMVERSRRSSGATMAACRAALRDGFAANLAGGTHHAYADHGEGYCVFNDSAVAARAMQAEGRVRRVVIIDCDVHQGNGTAAILAGDPTIYTFSIHGAKNFPFHKETSDLDLALEDGAGDTEYLAALDAGLCQALEESQAELAIYLAGSDPFEDDKLGRLKVSKAGLAARDRMVLEYCRGAGLPVAITMAGGYARNVADTVDIHFETVRQACALSAG</sequence>
<proteinExistence type="inferred from homology"/>
<dbReference type="GO" id="GO:0016787">
    <property type="term" value="F:hydrolase activity"/>
    <property type="evidence" value="ECO:0007669"/>
    <property type="project" value="UniProtKB-KW"/>
</dbReference>
<dbReference type="InterPro" id="IPR044150">
    <property type="entry name" value="HDAC_classIV"/>
</dbReference>
<dbReference type="PRINTS" id="PR01270">
    <property type="entry name" value="HDASUPER"/>
</dbReference>
<evidence type="ECO:0000256" key="1">
    <source>
        <dbReference type="ARBA" id="ARBA00005947"/>
    </source>
</evidence>
<reference evidence="4 5" key="1">
    <citation type="submission" date="2015-09" db="EMBL/GenBank/DDBJ databases">
        <title>Draft genome sequence of Kouleothrix aurantiaca JCM 19913.</title>
        <authorList>
            <person name="Hemp J."/>
        </authorList>
    </citation>
    <scope>NUCLEOTIDE SEQUENCE [LARGE SCALE GENOMIC DNA]</scope>
    <source>
        <strain evidence="4 5">COM-B</strain>
    </source>
</reference>
<dbReference type="GO" id="GO:0004407">
    <property type="term" value="F:histone deacetylase activity"/>
    <property type="evidence" value="ECO:0007669"/>
    <property type="project" value="InterPro"/>
</dbReference>
<evidence type="ECO:0000259" key="3">
    <source>
        <dbReference type="Pfam" id="PF00850"/>
    </source>
</evidence>
<dbReference type="GO" id="GO:0040029">
    <property type="term" value="P:epigenetic regulation of gene expression"/>
    <property type="evidence" value="ECO:0007669"/>
    <property type="project" value="TreeGrafter"/>
</dbReference>
<organism evidence="4 5">
    <name type="scientific">Kouleothrix aurantiaca</name>
    <dbReference type="NCBI Taxonomy" id="186479"/>
    <lineage>
        <taxon>Bacteria</taxon>
        <taxon>Bacillati</taxon>
        <taxon>Chloroflexota</taxon>
        <taxon>Chloroflexia</taxon>
        <taxon>Chloroflexales</taxon>
        <taxon>Roseiflexineae</taxon>
        <taxon>Roseiflexaceae</taxon>
        <taxon>Kouleothrix</taxon>
    </lineage>
</organism>
<evidence type="ECO:0000313" key="4">
    <source>
        <dbReference type="EMBL" id="KPV49989.1"/>
    </source>
</evidence>
<accession>A0A0N8PRI1</accession>
<name>A0A0N8PRI1_9CHLR</name>
<dbReference type="InterPro" id="IPR023696">
    <property type="entry name" value="Ureohydrolase_dom_sf"/>
</dbReference>
<dbReference type="AlphaFoldDB" id="A0A0N8PRI1"/>
<feature type="domain" description="Histone deacetylase" evidence="3">
    <location>
        <begin position="3"/>
        <end position="268"/>
    </location>
</feature>
<keyword evidence="5" id="KW-1185">Reference proteome</keyword>
<dbReference type="SUPFAM" id="SSF52768">
    <property type="entry name" value="Arginase/deacetylase"/>
    <property type="match status" value="1"/>
</dbReference>
<dbReference type="InterPro" id="IPR000286">
    <property type="entry name" value="HDACs"/>
</dbReference>
<gene>
    <name evidence="4" type="ORF">SE17_29535</name>
</gene>
<dbReference type="EMBL" id="LJCR01001639">
    <property type="protein sequence ID" value="KPV49989.1"/>
    <property type="molecule type" value="Genomic_DNA"/>
</dbReference>
<dbReference type="Pfam" id="PF00850">
    <property type="entry name" value="Hist_deacetyl"/>
    <property type="match status" value="1"/>
</dbReference>
<protein>
    <submittedName>
        <fullName evidence="4">Deacetylase</fullName>
    </submittedName>
</protein>
<dbReference type="Gene3D" id="3.40.800.20">
    <property type="entry name" value="Histone deacetylase domain"/>
    <property type="match status" value="1"/>
</dbReference>
<dbReference type="PANTHER" id="PTHR10625">
    <property type="entry name" value="HISTONE DEACETYLASE HDAC1-RELATED"/>
    <property type="match status" value="1"/>
</dbReference>
<dbReference type="PANTHER" id="PTHR10625:SF19">
    <property type="entry name" value="HISTONE DEACETYLASE 12"/>
    <property type="match status" value="1"/>
</dbReference>
<comment type="similarity">
    <text evidence="1">Belongs to the histone deacetylase family.</text>
</comment>
<dbReference type="Proteomes" id="UP000050509">
    <property type="component" value="Unassembled WGS sequence"/>
</dbReference>
<dbReference type="InterPro" id="IPR023801">
    <property type="entry name" value="His_deacetylse_dom"/>
</dbReference>
<evidence type="ECO:0000313" key="5">
    <source>
        <dbReference type="Proteomes" id="UP000050509"/>
    </source>
</evidence>
<dbReference type="CDD" id="cd09993">
    <property type="entry name" value="HDAC_classIV"/>
    <property type="match status" value="1"/>
</dbReference>
<dbReference type="PATRIC" id="fig|186479.3.peg.2504"/>
<dbReference type="InterPro" id="IPR037138">
    <property type="entry name" value="His_deacetylse_dom_sf"/>
</dbReference>